<dbReference type="AlphaFoldDB" id="A0A3E4QU35"/>
<dbReference type="GO" id="GO:0097367">
    <property type="term" value="F:carbohydrate derivative binding"/>
    <property type="evidence" value="ECO:0007669"/>
    <property type="project" value="InterPro"/>
</dbReference>
<dbReference type="PROSITE" id="PS51464">
    <property type="entry name" value="SIS"/>
    <property type="match status" value="1"/>
</dbReference>
<protein>
    <submittedName>
        <fullName evidence="2">SIS domain-containing protein</fullName>
    </submittedName>
</protein>
<reference evidence="2 3" key="1">
    <citation type="submission" date="2018-08" db="EMBL/GenBank/DDBJ databases">
        <title>A genome reference for cultivated species of the human gut microbiota.</title>
        <authorList>
            <person name="Zou Y."/>
            <person name="Xue W."/>
            <person name="Luo G."/>
        </authorList>
    </citation>
    <scope>NUCLEOTIDE SEQUENCE [LARGE SCALE GENOMIC DNA]</scope>
    <source>
        <strain evidence="2 3">TF08-14</strain>
    </source>
</reference>
<evidence type="ECO:0000313" key="2">
    <source>
        <dbReference type="EMBL" id="RGL10508.1"/>
    </source>
</evidence>
<dbReference type="GO" id="GO:0006002">
    <property type="term" value="P:fructose 6-phosphate metabolic process"/>
    <property type="evidence" value="ECO:0007669"/>
    <property type="project" value="TreeGrafter"/>
</dbReference>
<organism evidence="2 3">
    <name type="scientific">Collinsella tanakaei</name>
    <dbReference type="NCBI Taxonomy" id="626935"/>
    <lineage>
        <taxon>Bacteria</taxon>
        <taxon>Bacillati</taxon>
        <taxon>Actinomycetota</taxon>
        <taxon>Coriobacteriia</taxon>
        <taxon>Coriobacteriales</taxon>
        <taxon>Coriobacteriaceae</taxon>
        <taxon>Collinsella</taxon>
    </lineage>
</organism>
<accession>A0A3E4QU35</accession>
<dbReference type="RefSeq" id="WP_117679564.1">
    <property type="nucleotide sequence ID" value="NZ_QSRJ01000005.1"/>
</dbReference>
<sequence length="344" mass="38926">MVEEKISLPKMDIEGYLADGAAVVAKTPEIEAIADKLHDRGYSNLIYLGMGGTYDELGPQVYFVDKYAPELDAFLVNAAEFDVLGNKHLNKDSIVITASASGDTKEIVAAVKKMVDAGIEVVAFTKADTTLGKLATTVIPSPAITGRCDFSYYMFNILTLRLLNRRGDFPDYDAYVAQTKNIFNDLLEIRKSFDPRAEEIARAYAHESYSIFVGSGALWGETVLFSMCILEEMQWVRTRAVSSPDFFHGTLELVEPGVPVFLFKGEDECRALDNRVEMFCREHTDKLVIIDTAEYAIDGLDPKFRVLVSPMILTALTTERLSRHYETYTRHNLQYRRYYRQFDY</sequence>
<feature type="domain" description="SIS" evidence="1">
    <location>
        <begin position="33"/>
        <end position="168"/>
    </location>
</feature>
<dbReference type="Gene3D" id="3.40.50.10490">
    <property type="entry name" value="Glucose-6-phosphate isomerase like protein, domain 1"/>
    <property type="match status" value="2"/>
</dbReference>
<proteinExistence type="predicted"/>
<gene>
    <name evidence="2" type="ORF">DXC81_05615</name>
</gene>
<evidence type="ECO:0000313" key="3">
    <source>
        <dbReference type="Proteomes" id="UP000260943"/>
    </source>
</evidence>
<comment type="caution">
    <text evidence="2">The sequence shown here is derived from an EMBL/GenBank/DDBJ whole genome shotgun (WGS) entry which is preliminary data.</text>
</comment>
<name>A0A3E4QU35_9ACTN</name>
<dbReference type="GO" id="GO:0006487">
    <property type="term" value="P:protein N-linked glycosylation"/>
    <property type="evidence" value="ECO:0007669"/>
    <property type="project" value="TreeGrafter"/>
</dbReference>
<dbReference type="GO" id="GO:0006047">
    <property type="term" value="P:UDP-N-acetylglucosamine metabolic process"/>
    <property type="evidence" value="ECO:0007669"/>
    <property type="project" value="TreeGrafter"/>
</dbReference>
<dbReference type="InterPro" id="IPR046348">
    <property type="entry name" value="SIS_dom_sf"/>
</dbReference>
<dbReference type="PANTHER" id="PTHR10937:SF14">
    <property type="entry name" value="FRUCTOSELYSINE 6-PHOSPHATE DEGLYCASE"/>
    <property type="match status" value="1"/>
</dbReference>
<dbReference type="SUPFAM" id="SSF53697">
    <property type="entry name" value="SIS domain"/>
    <property type="match status" value="1"/>
</dbReference>
<dbReference type="Proteomes" id="UP000260943">
    <property type="component" value="Unassembled WGS sequence"/>
</dbReference>
<dbReference type="GO" id="GO:0004360">
    <property type="term" value="F:glutamine-fructose-6-phosphate transaminase (isomerizing) activity"/>
    <property type="evidence" value="ECO:0007669"/>
    <property type="project" value="TreeGrafter"/>
</dbReference>
<evidence type="ECO:0000259" key="1">
    <source>
        <dbReference type="PROSITE" id="PS51464"/>
    </source>
</evidence>
<dbReference type="PIRSF" id="PIRSF009290">
    <property type="entry name" value="FrlB"/>
    <property type="match status" value="1"/>
</dbReference>
<dbReference type="InterPro" id="IPR001347">
    <property type="entry name" value="SIS_dom"/>
</dbReference>
<dbReference type="InterPro" id="IPR024713">
    <property type="entry name" value="Fructosamine_deglycase_FrlB"/>
</dbReference>
<dbReference type="PANTHER" id="PTHR10937">
    <property type="entry name" value="GLUCOSAMINE--FRUCTOSE-6-PHOSPHATE AMINOTRANSFERASE, ISOMERIZING"/>
    <property type="match status" value="1"/>
</dbReference>
<dbReference type="EMBL" id="QSRJ01000005">
    <property type="protein sequence ID" value="RGL10508.1"/>
    <property type="molecule type" value="Genomic_DNA"/>
</dbReference>